<dbReference type="GO" id="GO:0044281">
    <property type="term" value="P:small molecule metabolic process"/>
    <property type="evidence" value="ECO:0007669"/>
    <property type="project" value="UniProtKB-ARBA"/>
</dbReference>
<dbReference type="Gene3D" id="3.40.1190.20">
    <property type="match status" value="1"/>
</dbReference>
<comment type="caution">
    <text evidence="8">The sequence shown here is derived from an EMBL/GenBank/DDBJ whole genome shotgun (WGS) entry which is preliminary data.</text>
</comment>
<dbReference type="EMBL" id="JACIDA010000002">
    <property type="protein sequence ID" value="MBB3872436.1"/>
    <property type="molecule type" value="Genomic_DNA"/>
</dbReference>
<evidence type="ECO:0000256" key="3">
    <source>
        <dbReference type="ARBA" id="ARBA00022741"/>
    </source>
</evidence>
<dbReference type="PIRSF" id="PIRSF000535">
    <property type="entry name" value="1PFK/6PFK/LacC"/>
    <property type="match status" value="1"/>
</dbReference>
<dbReference type="Pfam" id="PF00294">
    <property type="entry name" value="PfkB"/>
    <property type="match status" value="1"/>
</dbReference>
<evidence type="ECO:0000256" key="1">
    <source>
        <dbReference type="ARBA" id="ARBA00010688"/>
    </source>
</evidence>
<dbReference type="AlphaFoldDB" id="A0A7W6A552"/>
<gene>
    <name evidence="8" type="ORF">GGR11_001989</name>
</gene>
<dbReference type="RefSeq" id="WP_183196580.1">
    <property type="nucleotide sequence ID" value="NZ_JACIDA010000002.1"/>
</dbReference>
<keyword evidence="2 6" id="KW-0808">Transferase</keyword>
<protein>
    <recommendedName>
        <fullName evidence="6">Phosphofructokinase</fullName>
    </recommendedName>
</protein>
<keyword evidence="5" id="KW-0067">ATP-binding</keyword>
<evidence type="ECO:0000313" key="9">
    <source>
        <dbReference type="Proteomes" id="UP000532936"/>
    </source>
</evidence>
<reference evidence="8 9" key="1">
    <citation type="submission" date="2020-08" db="EMBL/GenBank/DDBJ databases">
        <title>Genomic Encyclopedia of Type Strains, Phase IV (KMG-IV): sequencing the most valuable type-strain genomes for metagenomic binning, comparative biology and taxonomic classification.</title>
        <authorList>
            <person name="Goeker M."/>
        </authorList>
    </citation>
    <scope>NUCLEOTIDE SEQUENCE [LARGE SCALE GENOMIC DNA]</scope>
    <source>
        <strain evidence="8 9">DSM 14878</strain>
    </source>
</reference>
<name>A0A7W6A552_9CAUL</name>
<dbReference type="PROSITE" id="PS00584">
    <property type="entry name" value="PFKB_KINASES_2"/>
    <property type="match status" value="1"/>
</dbReference>
<dbReference type="PANTHER" id="PTHR46566:SF5">
    <property type="entry name" value="1-PHOSPHOFRUCTOKINASE"/>
    <property type="match status" value="1"/>
</dbReference>
<proteinExistence type="inferred from homology"/>
<comment type="similarity">
    <text evidence="1 6">Belongs to the carbohydrate kinase PfkB family.</text>
</comment>
<dbReference type="InterPro" id="IPR029056">
    <property type="entry name" value="Ribokinase-like"/>
</dbReference>
<dbReference type="NCBIfam" id="TIGR03168">
    <property type="entry name" value="1-PFK"/>
    <property type="match status" value="1"/>
</dbReference>
<dbReference type="CDD" id="cd01164">
    <property type="entry name" value="FruK_PfkB_like"/>
    <property type="match status" value="1"/>
</dbReference>
<dbReference type="GO" id="GO:0016052">
    <property type="term" value="P:carbohydrate catabolic process"/>
    <property type="evidence" value="ECO:0007669"/>
    <property type="project" value="UniProtKB-ARBA"/>
</dbReference>
<dbReference type="GO" id="GO:0005524">
    <property type="term" value="F:ATP binding"/>
    <property type="evidence" value="ECO:0007669"/>
    <property type="project" value="UniProtKB-KW"/>
</dbReference>
<dbReference type="InterPro" id="IPR002173">
    <property type="entry name" value="Carboh/pur_kinase_PfkB_CS"/>
</dbReference>
<organism evidence="8 9">
    <name type="scientific">Brevundimonas mediterranea</name>
    <dbReference type="NCBI Taxonomy" id="74329"/>
    <lineage>
        <taxon>Bacteria</taxon>
        <taxon>Pseudomonadati</taxon>
        <taxon>Pseudomonadota</taxon>
        <taxon>Alphaproteobacteria</taxon>
        <taxon>Caulobacterales</taxon>
        <taxon>Caulobacteraceae</taxon>
        <taxon>Brevundimonas</taxon>
    </lineage>
</organism>
<dbReference type="PROSITE" id="PS00583">
    <property type="entry name" value="PFKB_KINASES_1"/>
    <property type="match status" value="1"/>
</dbReference>
<evidence type="ECO:0000256" key="2">
    <source>
        <dbReference type="ARBA" id="ARBA00022679"/>
    </source>
</evidence>
<accession>A0A7W6A552</accession>
<keyword evidence="3" id="KW-0547">Nucleotide-binding</keyword>
<keyword evidence="4 8" id="KW-0418">Kinase</keyword>
<dbReference type="InterPro" id="IPR017583">
    <property type="entry name" value="Tagatose/fructose_Pkinase"/>
</dbReference>
<feature type="domain" description="Carbohydrate kinase PfkB" evidence="7">
    <location>
        <begin position="13"/>
        <end position="290"/>
    </location>
</feature>
<evidence type="ECO:0000256" key="6">
    <source>
        <dbReference type="PIRNR" id="PIRNR000535"/>
    </source>
</evidence>
<evidence type="ECO:0000313" key="8">
    <source>
        <dbReference type="EMBL" id="MBB3872436.1"/>
    </source>
</evidence>
<dbReference type="PANTHER" id="PTHR46566">
    <property type="entry name" value="1-PHOSPHOFRUCTOKINASE-RELATED"/>
    <property type="match status" value="1"/>
</dbReference>
<dbReference type="InterPro" id="IPR011611">
    <property type="entry name" value="PfkB_dom"/>
</dbReference>
<dbReference type="GO" id="GO:0005829">
    <property type="term" value="C:cytosol"/>
    <property type="evidence" value="ECO:0007669"/>
    <property type="project" value="TreeGrafter"/>
</dbReference>
<dbReference type="SUPFAM" id="SSF53613">
    <property type="entry name" value="Ribokinase-like"/>
    <property type="match status" value="1"/>
</dbReference>
<dbReference type="FunFam" id="3.40.1190.20:FF:000001">
    <property type="entry name" value="Phosphofructokinase"/>
    <property type="match status" value="1"/>
</dbReference>
<sequence>MTERIVTVTLNPAIDLTVGVDALRPGETHRARAAGSNPGGKGVNVASCLADWGAPVTAAGFLGAENAALFESLFTDKGIKDAMTRLPGATRVNIKLAERDGRTTDVNLPGLSTAQDDLAGVRAVLERLSPSLLVLAGSLPEGLPGGTWADLSAEWRARGARVIMDVSEGPLALALAGPRSRPHVLKPNRDELSILAGGALDDIGLLHQARLIRAGGVALTVVSLGAGGALFVGSDEALHAEALQVDALSSVGAGDAMVAGLAAALVEGADLDRTARLATAFAAGKLRVVGPHLPPREVIEGLAAQVKIKSADAWVGAQDGAA</sequence>
<evidence type="ECO:0000256" key="4">
    <source>
        <dbReference type="ARBA" id="ARBA00022777"/>
    </source>
</evidence>
<evidence type="ECO:0000256" key="5">
    <source>
        <dbReference type="ARBA" id="ARBA00022840"/>
    </source>
</evidence>
<evidence type="ECO:0000259" key="7">
    <source>
        <dbReference type="Pfam" id="PF00294"/>
    </source>
</evidence>
<dbReference type="Proteomes" id="UP000532936">
    <property type="component" value="Unassembled WGS sequence"/>
</dbReference>
<dbReference type="GO" id="GO:0008443">
    <property type="term" value="F:phosphofructokinase activity"/>
    <property type="evidence" value="ECO:0007669"/>
    <property type="project" value="TreeGrafter"/>
</dbReference>